<name>A0A3E1Y5K9_9BACT</name>
<reference evidence="1 2" key="1">
    <citation type="submission" date="2018-07" db="EMBL/GenBank/DDBJ databases">
        <title>Chitinophaga K2CV101002-2 sp. nov., isolated from a monsoon evergreen broad-leaved forest soil.</title>
        <authorList>
            <person name="Lv Y."/>
        </authorList>
    </citation>
    <scope>NUCLEOTIDE SEQUENCE [LARGE SCALE GENOMIC DNA]</scope>
    <source>
        <strain evidence="1 2">GDMCC 1.1288</strain>
    </source>
</reference>
<keyword evidence="2" id="KW-1185">Reference proteome</keyword>
<protein>
    <submittedName>
        <fullName evidence="1">Uncharacterized protein</fullName>
    </submittedName>
</protein>
<organism evidence="1 2">
    <name type="scientific">Chitinophaga silvatica</name>
    <dbReference type="NCBI Taxonomy" id="2282649"/>
    <lineage>
        <taxon>Bacteria</taxon>
        <taxon>Pseudomonadati</taxon>
        <taxon>Bacteroidota</taxon>
        <taxon>Chitinophagia</taxon>
        <taxon>Chitinophagales</taxon>
        <taxon>Chitinophagaceae</taxon>
        <taxon>Chitinophaga</taxon>
    </lineage>
</organism>
<proteinExistence type="predicted"/>
<dbReference type="AlphaFoldDB" id="A0A3E1Y5K9"/>
<evidence type="ECO:0000313" key="2">
    <source>
        <dbReference type="Proteomes" id="UP000260644"/>
    </source>
</evidence>
<sequence>MVYAQTSGPENVIIDGKLTEWGPSLKHYDKAAVLEYDLHNDQDFLYIAFKRPKFAWNIALPKRMIFEISDGDKPGVQIVYPGHYSNNKDEMWNHLEIKKSGSNTFDTLTVYNDDGIQAAGGFWIKAVPAKEAGGAPDESETAYYVGADGELAIPRKLLPVKSGTCTIRISIPSEKEFANALNVLVLEAHFDPQKGSGYGLEALLKESKLSVTYLLK</sequence>
<evidence type="ECO:0000313" key="1">
    <source>
        <dbReference type="EMBL" id="RFS20016.1"/>
    </source>
</evidence>
<dbReference type="Proteomes" id="UP000260644">
    <property type="component" value="Unassembled WGS sequence"/>
</dbReference>
<gene>
    <name evidence="1" type="ORF">DVR12_20030</name>
</gene>
<dbReference type="EMBL" id="QPMM01000011">
    <property type="protein sequence ID" value="RFS20016.1"/>
    <property type="molecule type" value="Genomic_DNA"/>
</dbReference>
<comment type="caution">
    <text evidence="1">The sequence shown here is derived from an EMBL/GenBank/DDBJ whole genome shotgun (WGS) entry which is preliminary data.</text>
</comment>
<accession>A0A3E1Y5K9</accession>